<proteinExistence type="inferred from homology"/>
<reference evidence="4 5" key="1">
    <citation type="submission" date="2015-11" db="EMBL/GenBank/DDBJ databases">
        <title>Genomic analysis of 38 Legionella species identifies large and diverse effector repertoires.</title>
        <authorList>
            <person name="Burstein D."/>
            <person name="Amaro F."/>
            <person name="Zusman T."/>
            <person name="Lifshitz Z."/>
            <person name="Cohen O."/>
            <person name="Gilbert J.A."/>
            <person name="Pupko T."/>
            <person name="Shuman H.A."/>
            <person name="Segal G."/>
        </authorList>
    </citation>
    <scope>NUCLEOTIDE SEQUENCE [LARGE SCALE GENOMIC DNA]</scope>
    <source>
        <strain evidence="4 5">ATCC 51914</strain>
    </source>
</reference>
<keyword evidence="1 2" id="KW-0238">DNA-binding</keyword>
<dbReference type="PANTHER" id="PTHR10302">
    <property type="entry name" value="SINGLE-STRANDED DNA-BINDING PROTEIN"/>
    <property type="match status" value="1"/>
</dbReference>
<dbReference type="PROSITE" id="PS50935">
    <property type="entry name" value="SSB"/>
    <property type="match status" value="1"/>
</dbReference>
<dbReference type="Gene3D" id="2.40.50.140">
    <property type="entry name" value="Nucleic acid-binding proteins"/>
    <property type="match status" value="1"/>
</dbReference>
<dbReference type="InterPro" id="IPR012340">
    <property type="entry name" value="NA-bd_OB-fold"/>
</dbReference>
<dbReference type="OrthoDB" id="9809878at2"/>
<evidence type="ECO:0000256" key="2">
    <source>
        <dbReference type="HAMAP-Rule" id="MF_00984"/>
    </source>
</evidence>
<dbReference type="EMBL" id="LNZB01000038">
    <property type="protein sequence ID" value="KTD78856.1"/>
    <property type="molecule type" value="Genomic_DNA"/>
</dbReference>
<sequence length="141" mass="16055">MAVLNKVQLIGHVGHSPRSTQTKEHHPVASVSLATNESYRRNGEWETITEWHHLVFFGKLAALAVERLQKGSQVYIEGKLRSNNWTDVEGVKRQSINIVVQSIQLLDNAKPKELPEQTDKPTPEEYLAQMHSMLECEEVPF</sequence>
<evidence type="ECO:0000256" key="3">
    <source>
        <dbReference type="PIRNR" id="PIRNR002070"/>
    </source>
</evidence>
<protein>
    <recommendedName>
        <fullName evidence="2 3">Single-stranded DNA-binding protein</fullName>
        <shortName evidence="2">SSB</shortName>
    </recommendedName>
</protein>
<comment type="caution">
    <text evidence="2">Lacks conserved residue(s) required for the propagation of feature annotation.</text>
</comment>
<dbReference type="InterPro" id="IPR000424">
    <property type="entry name" value="Primosome_PriB/ssb"/>
</dbReference>
<evidence type="ECO:0000313" key="5">
    <source>
        <dbReference type="Proteomes" id="UP000054729"/>
    </source>
</evidence>
<dbReference type="HAMAP" id="MF_00984">
    <property type="entry name" value="SSB"/>
    <property type="match status" value="1"/>
</dbReference>
<dbReference type="SUPFAM" id="SSF50249">
    <property type="entry name" value="Nucleic acid-binding proteins"/>
    <property type="match status" value="1"/>
</dbReference>
<keyword evidence="5" id="KW-1185">Reference proteome</keyword>
<dbReference type="GO" id="GO:0006260">
    <property type="term" value="P:DNA replication"/>
    <property type="evidence" value="ECO:0007669"/>
    <property type="project" value="InterPro"/>
</dbReference>
<dbReference type="GO" id="GO:0009295">
    <property type="term" value="C:nucleoid"/>
    <property type="evidence" value="ECO:0007669"/>
    <property type="project" value="TreeGrafter"/>
</dbReference>
<name>A0A0W1AC43_9GAMM</name>
<dbReference type="Pfam" id="PF00436">
    <property type="entry name" value="SSB"/>
    <property type="match status" value="1"/>
</dbReference>
<dbReference type="CDD" id="cd04496">
    <property type="entry name" value="SSB_OBF"/>
    <property type="match status" value="1"/>
</dbReference>
<dbReference type="NCBIfam" id="TIGR00621">
    <property type="entry name" value="ssb"/>
    <property type="match status" value="1"/>
</dbReference>
<accession>A0A0W1AC43</accession>
<dbReference type="PATRIC" id="fig|66969.6.peg.1775"/>
<gene>
    <name evidence="4" type="ORF">Lwal_1626</name>
</gene>
<evidence type="ECO:0000256" key="1">
    <source>
        <dbReference type="ARBA" id="ARBA00023125"/>
    </source>
</evidence>
<dbReference type="GO" id="GO:0003697">
    <property type="term" value="F:single-stranded DNA binding"/>
    <property type="evidence" value="ECO:0007669"/>
    <property type="project" value="UniProtKB-UniRule"/>
</dbReference>
<dbReference type="PANTHER" id="PTHR10302:SF27">
    <property type="entry name" value="SINGLE-STRANDED DNA-BINDING PROTEIN"/>
    <property type="match status" value="1"/>
</dbReference>
<comment type="subunit">
    <text evidence="2">Homotetramer.</text>
</comment>
<dbReference type="InterPro" id="IPR011344">
    <property type="entry name" value="ssDNA-bd"/>
</dbReference>
<organism evidence="4 5">
    <name type="scientific">Legionella waltersii</name>
    <dbReference type="NCBI Taxonomy" id="66969"/>
    <lineage>
        <taxon>Bacteria</taxon>
        <taxon>Pseudomonadati</taxon>
        <taxon>Pseudomonadota</taxon>
        <taxon>Gammaproteobacteria</taxon>
        <taxon>Legionellales</taxon>
        <taxon>Legionellaceae</taxon>
        <taxon>Legionella</taxon>
    </lineage>
</organism>
<comment type="caution">
    <text evidence="4">The sequence shown here is derived from an EMBL/GenBank/DDBJ whole genome shotgun (WGS) entry which is preliminary data.</text>
</comment>
<dbReference type="PIRSF" id="PIRSF002070">
    <property type="entry name" value="SSB"/>
    <property type="match status" value="1"/>
</dbReference>
<dbReference type="Proteomes" id="UP000054729">
    <property type="component" value="Unassembled WGS sequence"/>
</dbReference>
<evidence type="ECO:0000313" key="4">
    <source>
        <dbReference type="EMBL" id="KTD78856.1"/>
    </source>
</evidence>
<dbReference type="AlphaFoldDB" id="A0A0W1AC43"/>
<dbReference type="RefSeq" id="WP_058480315.1">
    <property type="nucleotide sequence ID" value="NZ_CAAAIQ010000026.1"/>
</dbReference>
<dbReference type="STRING" id="66969.Lwal_1626"/>